<dbReference type="EMBL" id="JBHSMI010000067">
    <property type="protein sequence ID" value="MFC5406901.1"/>
    <property type="molecule type" value="Genomic_DNA"/>
</dbReference>
<protein>
    <submittedName>
        <fullName evidence="1">Uncharacterized protein</fullName>
    </submittedName>
</protein>
<evidence type="ECO:0000313" key="2">
    <source>
        <dbReference type="Proteomes" id="UP001596113"/>
    </source>
</evidence>
<keyword evidence="2" id="KW-1185">Reference proteome</keyword>
<proteinExistence type="predicted"/>
<evidence type="ECO:0000313" key="1">
    <source>
        <dbReference type="EMBL" id="MFC5406901.1"/>
    </source>
</evidence>
<accession>A0ABW0I048</accession>
<organism evidence="1 2">
    <name type="scientific">Cohnella soli</name>
    <dbReference type="NCBI Taxonomy" id="425005"/>
    <lineage>
        <taxon>Bacteria</taxon>
        <taxon>Bacillati</taxon>
        <taxon>Bacillota</taxon>
        <taxon>Bacilli</taxon>
        <taxon>Bacillales</taxon>
        <taxon>Paenibacillaceae</taxon>
        <taxon>Cohnella</taxon>
    </lineage>
</organism>
<dbReference type="RefSeq" id="WP_378139093.1">
    <property type="nucleotide sequence ID" value="NZ_JBHSMI010000067.1"/>
</dbReference>
<reference evidence="2" key="1">
    <citation type="journal article" date="2019" name="Int. J. Syst. Evol. Microbiol.">
        <title>The Global Catalogue of Microorganisms (GCM) 10K type strain sequencing project: providing services to taxonomists for standard genome sequencing and annotation.</title>
        <authorList>
            <consortium name="The Broad Institute Genomics Platform"/>
            <consortium name="The Broad Institute Genome Sequencing Center for Infectious Disease"/>
            <person name="Wu L."/>
            <person name="Ma J."/>
        </authorList>
    </citation>
    <scope>NUCLEOTIDE SEQUENCE [LARGE SCALE GENOMIC DNA]</scope>
    <source>
        <strain evidence="2">CGMCC 1.18575</strain>
    </source>
</reference>
<name>A0ABW0I048_9BACL</name>
<gene>
    <name evidence="1" type="ORF">ACFPOF_29605</name>
</gene>
<sequence length="144" mass="16102">MKQLLVFVLFSTLFCWLMFSPIYKHVLVIRQALLQQEADYMLEIGASGRFGYIDGAMVAQSRERLAGYGFNPVRLEYEVVSTSGEEATNASSPLRRGTGIRLRIAYPYENLLQIDRLIGLEPPSGEARIAGGGMKMSEYVARSD</sequence>
<comment type="caution">
    <text evidence="1">The sequence shown here is derived from an EMBL/GenBank/DDBJ whole genome shotgun (WGS) entry which is preliminary data.</text>
</comment>
<dbReference type="Proteomes" id="UP001596113">
    <property type="component" value="Unassembled WGS sequence"/>
</dbReference>